<proteinExistence type="inferred from homology"/>
<comment type="catalytic activity">
    <reaction evidence="1 10">
        <text>ATP-independent breakage of single-stranded DNA, followed by passage and rejoining.</text>
        <dbReference type="EC" id="5.6.2.1"/>
    </reaction>
</comment>
<dbReference type="InterPro" id="IPR005733">
    <property type="entry name" value="TopoI_bac-type"/>
</dbReference>
<dbReference type="SUPFAM" id="SSF57783">
    <property type="entry name" value="Zinc beta-ribbon"/>
    <property type="match status" value="1"/>
</dbReference>
<evidence type="ECO:0000313" key="13">
    <source>
        <dbReference type="EMBL" id="KKR99481.1"/>
    </source>
</evidence>
<keyword evidence="5" id="KW-0862">Zinc</keyword>
<evidence type="ECO:0000256" key="10">
    <source>
        <dbReference type="HAMAP-Rule" id="MF_00952"/>
    </source>
</evidence>
<dbReference type="GO" id="GO:0008270">
    <property type="term" value="F:zinc ion binding"/>
    <property type="evidence" value="ECO:0007669"/>
    <property type="project" value="UniProtKB-KW"/>
</dbReference>
<evidence type="ECO:0000256" key="2">
    <source>
        <dbReference type="ARBA" id="ARBA00009446"/>
    </source>
</evidence>
<dbReference type="InterPro" id="IPR013824">
    <property type="entry name" value="Topo_IA_cen_sub1"/>
</dbReference>
<dbReference type="InterPro" id="IPR013498">
    <property type="entry name" value="Topo_IA_Znf"/>
</dbReference>
<feature type="site" description="Interaction with DNA" evidence="10">
    <location>
        <position position="302"/>
    </location>
</feature>
<comment type="similarity">
    <text evidence="2 10">Belongs to the type IA topoisomerase family.</text>
</comment>
<dbReference type="HAMAP" id="MF_00952">
    <property type="entry name" value="Topoisom_1_prok"/>
    <property type="match status" value="1"/>
</dbReference>
<dbReference type="SMART" id="SM00493">
    <property type="entry name" value="TOPRIM"/>
    <property type="match status" value="1"/>
</dbReference>
<dbReference type="CDD" id="cd00186">
    <property type="entry name" value="TOP1Ac"/>
    <property type="match status" value="1"/>
</dbReference>
<dbReference type="Proteomes" id="UP000034108">
    <property type="component" value="Unassembled WGS sequence"/>
</dbReference>
<dbReference type="Gene3D" id="1.10.460.10">
    <property type="entry name" value="Topoisomerase I, domain 2"/>
    <property type="match status" value="1"/>
</dbReference>
<dbReference type="InterPro" id="IPR013826">
    <property type="entry name" value="Topo_IA_cen_sub3"/>
</dbReference>
<evidence type="ECO:0000256" key="6">
    <source>
        <dbReference type="ARBA" id="ARBA00022842"/>
    </source>
</evidence>
<comment type="caution">
    <text evidence="13">The sequence shown here is derived from an EMBL/GenBank/DDBJ whole genome shotgun (WGS) entry which is preliminary data.</text>
</comment>
<feature type="site" description="Interaction with DNA" evidence="10">
    <location>
        <position position="147"/>
    </location>
</feature>
<sequence>MPQLVIVESPTKAKTISKFLGNDFIIRSSFGHIRDLPKSELGVDIDNDFTPEYVVPTDKKKVVTELKNLAKKADGILFATDSDREGEAISWHLANILKVKPAKAQRLVFHEITAHAIQEAMKHTRSLDLNLVNAQQARRVLDRLVGYKLSPFLWKKVAKGLSAGRVQSVAVRLVVEKEKEIQKFKIEEFWTVEANFTKDGQEFIARLHKVNGKILEKLAIKSKDEAEAILKKLIDSGYTVLSLEKKQVKKRPLPPFTTSTLQQDANRRLGFSAKLTMVLAQKLYEGVDIPGHGSVGLITYMRTDSVTLAEKFLNEARGYLQQTFGKDFLPAKPHQYTTKSKLAQEAHEAIRPTEADRDPASLKDAMEPRMWKLYDLIWKRALASQMSEAIFEATAADIVNDDGKYIFRATGNIIVFPGYLKLYPESQKESILPALIEKEKLELLKIDPLQHFTEPPARYNDASLVKALEEHGIGRPSTYAPTISTIIVRKYVERDEKKRFKPTDIGILVTDILVKHFPQVADYEFTAKMEDDFDTIAEGKAEWIQVIKDFYTPFAANLIAKDAELTKKGLTEEETKEICEKCNSPMVIKTGRFGRFLACTNYPTCKNTKQLSADGKAQNAESNLLEEKCPQCGAQLQKRHGRFGEFTSCSAYPKCKYIKKEKKGTGVTCPECNQGEIVERRTRFKKIFYSCERYPDCKFALWQKPTGEKCATCKSLMVYSGKDKISCSNKECKTNA</sequence>
<feature type="site" description="Interaction with DNA" evidence="10">
    <location>
        <position position="154"/>
    </location>
</feature>
<dbReference type="SUPFAM" id="SSF56712">
    <property type="entry name" value="Prokaryotic type I DNA topoisomerase"/>
    <property type="match status" value="1"/>
</dbReference>
<feature type="site" description="Interaction with DNA" evidence="10">
    <location>
        <position position="489"/>
    </location>
</feature>
<organism evidence="13 14">
    <name type="scientific">Candidatus Magasanikbacteria bacterium GW2011_GWC2_41_17</name>
    <dbReference type="NCBI Taxonomy" id="1619048"/>
    <lineage>
        <taxon>Bacteria</taxon>
        <taxon>Candidatus Magasanikiibacteriota</taxon>
    </lineage>
</organism>
<keyword evidence="7 10" id="KW-0799">Topoisomerase</keyword>
<name>A0A0G0VIP6_9BACT</name>
<dbReference type="InterPro" id="IPR023406">
    <property type="entry name" value="Topo_IA_AS"/>
</dbReference>
<feature type="domain" description="Topo IA-type catalytic" evidence="12">
    <location>
        <begin position="128"/>
        <end position="559"/>
    </location>
</feature>
<dbReference type="PROSITE" id="PS00396">
    <property type="entry name" value="TOPO_IA_1"/>
    <property type="match status" value="1"/>
</dbReference>
<dbReference type="CDD" id="cd03363">
    <property type="entry name" value="TOPRIM_TopoIA_TopoI"/>
    <property type="match status" value="1"/>
</dbReference>
<dbReference type="NCBIfam" id="TIGR01051">
    <property type="entry name" value="topA_bact"/>
    <property type="match status" value="1"/>
</dbReference>
<keyword evidence="9 10" id="KW-0413">Isomerase</keyword>
<dbReference type="STRING" id="1619048.UU49_C0006G0037"/>
<dbReference type="GO" id="GO:0003917">
    <property type="term" value="F:DNA topoisomerase type I (single strand cut, ATP-independent) activity"/>
    <property type="evidence" value="ECO:0007669"/>
    <property type="project" value="UniProtKB-UniRule"/>
</dbReference>
<comment type="function">
    <text evidence="10">Releases the supercoiling and torsional tension of DNA, which is introduced during the DNA replication and transcription, by transiently cleaving and rejoining one strand of the DNA duplex. Introduces a single-strand break via transesterification at a target site in duplex DNA. The scissile phosphodiester is attacked by the catalytic tyrosine of the enzyme, resulting in the formation of a DNA-(5'-phosphotyrosyl)-enzyme intermediate and the expulsion of a 3'-OH DNA strand. The free DNA strand then undergoes passage around the unbroken strand, thus removing DNA supercoils. Finally, in the religation step, the DNA 3'-OH attacks the covalent intermediate to expel the active-site tyrosine and restore the DNA phosphodiester backbone.</text>
</comment>
<evidence type="ECO:0000313" key="14">
    <source>
        <dbReference type="Proteomes" id="UP000034108"/>
    </source>
</evidence>
<evidence type="ECO:0000256" key="1">
    <source>
        <dbReference type="ARBA" id="ARBA00000213"/>
    </source>
</evidence>
<dbReference type="GO" id="GO:0006265">
    <property type="term" value="P:DNA topological change"/>
    <property type="evidence" value="ECO:0007669"/>
    <property type="project" value="UniProtKB-UniRule"/>
</dbReference>
<dbReference type="InterPro" id="IPR013825">
    <property type="entry name" value="Topo_IA_cen_sub2"/>
</dbReference>
<dbReference type="PATRIC" id="fig|1619048.3.peg.291"/>
<keyword evidence="3" id="KW-0479">Metal-binding</keyword>
<keyword evidence="4" id="KW-0863">Zinc-finger</keyword>
<dbReference type="Pfam" id="PF01751">
    <property type="entry name" value="Toprim"/>
    <property type="match status" value="1"/>
</dbReference>
<evidence type="ECO:0000256" key="9">
    <source>
        <dbReference type="ARBA" id="ARBA00023235"/>
    </source>
</evidence>
<dbReference type="InterPro" id="IPR023405">
    <property type="entry name" value="Topo_IA_core_domain"/>
</dbReference>
<dbReference type="InterPro" id="IPR013497">
    <property type="entry name" value="Topo_IA_cen"/>
</dbReference>
<dbReference type="Pfam" id="PF01131">
    <property type="entry name" value="Topoisom_bac"/>
    <property type="match status" value="1"/>
</dbReference>
<dbReference type="Gene3D" id="3.40.50.140">
    <property type="match status" value="1"/>
</dbReference>
<dbReference type="Gene3D" id="1.10.290.10">
    <property type="entry name" value="Topoisomerase I, domain 4"/>
    <property type="match status" value="1"/>
</dbReference>
<dbReference type="InterPro" id="IPR034149">
    <property type="entry name" value="TOPRIM_TopoI"/>
</dbReference>
<evidence type="ECO:0000256" key="5">
    <source>
        <dbReference type="ARBA" id="ARBA00022833"/>
    </source>
</evidence>
<keyword evidence="6" id="KW-0460">Magnesium</keyword>
<evidence type="ECO:0000256" key="7">
    <source>
        <dbReference type="ARBA" id="ARBA00023029"/>
    </source>
</evidence>
<feature type="region of interest" description="Interaction with DNA" evidence="10">
    <location>
        <begin position="162"/>
        <end position="167"/>
    </location>
</feature>
<feature type="domain" description="Toprim" evidence="11">
    <location>
        <begin position="2"/>
        <end position="112"/>
    </location>
</feature>
<dbReference type="PROSITE" id="PS52039">
    <property type="entry name" value="TOPO_IA_2"/>
    <property type="match status" value="1"/>
</dbReference>
<dbReference type="PANTHER" id="PTHR42785">
    <property type="entry name" value="DNA TOPOISOMERASE, TYPE IA, CORE"/>
    <property type="match status" value="1"/>
</dbReference>
<evidence type="ECO:0000259" key="11">
    <source>
        <dbReference type="PROSITE" id="PS50880"/>
    </source>
</evidence>
<gene>
    <name evidence="10" type="primary">topA</name>
    <name evidence="13" type="ORF">UU49_C0006G0037</name>
</gene>
<dbReference type="EMBL" id="LCAV01000006">
    <property type="protein sequence ID" value="KKR99481.1"/>
    <property type="molecule type" value="Genomic_DNA"/>
</dbReference>
<dbReference type="Gene3D" id="3.30.65.10">
    <property type="entry name" value="Bacterial Topoisomerase I, domain 1"/>
    <property type="match status" value="3"/>
</dbReference>
<evidence type="ECO:0000259" key="12">
    <source>
        <dbReference type="PROSITE" id="PS52039"/>
    </source>
</evidence>
<protein>
    <recommendedName>
        <fullName evidence="10">DNA topoisomerase 1</fullName>
        <ecNumber evidence="10">5.6.2.1</ecNumber>
    </recommendedName>
    <alternativeName>
        <fullName evidence="10">DNA topoisomerase I</fullName>
    </alternativeName>
</protein>
<evidence type="ECO:0000256" key="8">
    <source>
        <dbReference type="ARBA" id="ARBA00023125"/>
    </source>
</evidence>
<accession>A0A0G0VIP6</accession>
<dbReference type="InterPro" id="IPR028612">
    <property type="entry name" value="Topoisom_1_IA"/>
</dbReference>
<dbReference type="InterPro" id="IPR003602">
    <property type="entry name" value="Topo_IA_DNA-bd_dom"/>
</dbReference>
<dbReference type="GO" id="GO:0003677">
    <property type="term" value="F:DNA binding"/>
    <property type="evidence" value="ECO:0007669"/>
    <property type="project" value="UniProtKB-KW"/>
</dbReference>
<dbReference type="SMART" id="SM00437">
    <property type="entry name" value="TOP1Ac"/>
    <property type="match status" value="1"/>
</dbReference>
<dbReference type="GO" id="GO:0005694">
    <property type="term" value="C:chromosome"/>
    <property type="evidence" value="ECO:0007669"/>
    <property type="project" value="InterPro"/>
</dbReference>
<dbReference type="InterPro" id="IPR003601">
    <property type="entry name" value="Topo_IA_2"/>
</dbReference>
<reference evidence="13 14" key="1">
    <citation type="journal article" date="2015" name="Nature">
        <title>rRNA introns, odd ribosomes, and small enigmatic genomes across a large radiation of phyla.</title>
        <authorList>
            <person name="Brown C.T."/>
            <person name="Hug L.A."/>
            <person name="Thomas B.C."/>
            <person name="Sharon I."/>
            <person name="Castelle C.J."/>
            <person name="Singh A."/>
            <person name="Wilkins M.J."/>
            <person name="Williams K.H."/>
            <person name="Banfield J.F."/>
        </authorList>
    </citation>
    <scope>NUCLEOTIDE SEQUENCE [LARGE SCALE GENOMIC DNA]</scope>
</reference>
<feature type="site" description="Interaction with DNA" evidence="10">
    <location>
        <position position="139"/>
    </location>
</feature>
<dbReference type="EC" id="5.6.2.1" evidence="10"/>
<dbReference type="PROSITE" id="PS50880">
    <property type="entry name" value="TOPRIM"/>
    <property type="match status" value="1"/>
</dbReference>
<dbReference type="SMART" id="SM00436">
    <property type="entry name" value="TOP1Bc"/>
    <property type="match status" value="1"/>
</dbReference>
<feature type="active site" description="O-(5'-phospho-DNA)-tyrosine intermediate" evidence="10">
    <location>
        <position position="300"/>
    </location>
</feature>
<dbReference type="InterPro" id="IPR000380">
    <property type="entry name" value="Topo_IA"/>
</dbReference>
<dbReference type="AlphaFoldDB" id="A0A0G0VIP6"/>
<dbReference type="PRINTS" id="PR00417">
    <property type="entry name" value="PRTPISMRASEI"/>
</dbReference>
<feature type="site" description="Interaction with DNA" evidence="10">
    <location>
        <position position="142"/>
    </location>
</feature>
<feature type="site" description="Interaction with DNA" evidence="10">
    <location>
        <position position="138"/>
    </location>
</feature>
<evidence type="ECO:0000256" key="3">
    <source>
        <dbReference type="ARBA" id="ARBA00022723"/>
    </source>
</evidence>
<dbReference type="PANTHER" id="PTHR42785:SF1">
    <property type="entry name" value="DNA TOPOISOMERASE"/>
    <property type="match status" value="1"/>
</dbReference>
<keyword evidence="8 10" id="KW-0238">DNA-binding</keyword>
<dbReference type="Gene3D" id="2.70.20.10">
    <property type="entry name" value="Topoisomerase I, domain 3"/>
    <property type="match status" value="1"/>
</dbReference>
<evidence type="ECO:0000256" key="4">
    <source>
        <dbReference type="ARBA" id="ARBA00022771"/>
    </source>
</evidence>
<comment type="subunit">
    <text evidence="10">Monomer.</text>
</comment>
<dbReference type="Pfam" id="PF01396">
    <property type="entry name" value="Zn_ribbon_Top1"/>
    <property type="match status" value="3"/>
</dbReference>
<dbReference type="InterPro" id="IPR006171">
    <property type="entry name" value="TOPRIM_dom"/>
</dbReference>
<feature type="site" description="Interaction with DNA" evidence="10">
    <location>
        <position position="32"/>
    </location>
</feature>